<dbReference type="RefSeq" id="WP_023053821.1">
    <property type="nucleotide sequence ID" value="NZ_AWXA01000037.1"/>
</dbReference>
<comment type="pathway">
    <text evidence="8">Amino-acid biosynthesis; L-histidine biosynthesis; L-histidine from 5-phospho-alpha-D-ribose 1-diphosphate: step 9/9.</text>
</comment>
<dbReference type="EC" id="1.1.1.23" evidence="3 8"/>
<dbReference type="SUPFAM" id="SSF53720">
    <property type="entry name" value="ALDH-like"/>
    <property type="match status" value="1"/>
</dbReference>
<dbReference type="InterPro" id="IPR022695">
    <property type="entry name" value="Histidinol_DH_monofunct"/>
</dbReference>
<evidence type="ECO:0000256" key="7">
    <source>
        <dbReference type="ARBA" id="ARBA00049489"/>
    </source>
</evidence>
<dbReference type="NCBIfam" id="TIGR00069">
    <property type="entry name" value="hisD"/>
    <property type="match status" value="1"/>
</dbReference>
<comment type="catalytic activity">
    <reaction evidence="7 8">
        <text>L-histidinol + 2 NAD(+) + H2O = L-histidine + 2 NADH + 3 H(+)</text>
        <dbReference type="Rhea" id="RHEA:20641"/>
        <dbReference type="ChEBI" id="CHEBI:15377"/>
        <dbReference type="ChEBI" id="CHEBI:15378"/>
        <dbReference type="ChEBI" id="CHEBI:57540"/>
        <dbReference type="ChEBI" id="CHEBI:57595"/>
        <dbReference type="ChEBI" id="CHEBI:57699"/>
        <dbReference type="ChEBI" id="CHEBI:57945"/>
        <dbReference type="EC" id="1.1.1.23"/>
    </reaction>
</comment>
<evidence type="ECO:0000313" key="15">
    <source>
        <dbReference type="EMBL" id="ERT59194.1"/>
    </source>
</evidence>
<dbReference type="FunFam" id="3.40.50.1980:FF:000001">
    <property type="entry name" value="Histidinol dehydrogenase"/>
    <property type="match status" value="1"/>
</dbReference>
<dbReference type="UniPathway" id="UPA00031">
    <property type="reaction ID" value="UER00014"/>
</dbReference>
<dbReference type="Proteomes" id="UP000017090">
    <property type="component" value="Unassembled WGS sequence"/>
</dbReference>
<dbReference type="GO" id="GO:0008270">
    <property type="term" value="F:zinc ion binding"/>
    <property type="evidence" value="ECO:0007669"/>
    <property type="project" value="UniProtKB-UniRule"/>
</dbReference>
<dbReference type="GO" id="GO:0004399">
    <property type="term" value="F:histidinol dehydrogenase activity"/>
    <property type="evidence" value="ECO:0007669"/>
    <property type="project" value="UniProtKB-UniRule"/>
</dbReference>
<evidence type="ECO:0000256" key="5">
    <source>
        <dbReference type="ARBA" id="ARBA00022833"/>
    </source>
</evidence>
<feature type="binding site" evidence="8 12">
    <location>
        <position position="419"/>
    </location>
    <ligand>
        <name>substrate</name>
    </ligand>
</feature>
<feature type="binding site" evidence="8 13">
    <location>
        <position position="419"/>
    </location>
    <ligand>
        <name>Zn(2+)</name>
        <dbReference type="ChEBI" id="CHEBI:29105"/>
    </ligand>
</feature>
<dbReference type="Gene3D" id="1.20.5.1300">
    <property type="match status" value="1"/>
</dbReference>
<keyword evidence="8 11" id="KW-0520">NAD</keyword>
<evidence type="ECO:0000256" key="6">
    <source>
        <dbReference type="ARBA" id="ARBA00023002"/>
    </source>
</evidence>
<dbReference type="PRINTS" id="PR00083">
    <property type="entry name" value="HOLDHDRGNASE"/>
</dbReference>
<name>U7UJY6_9FIRM</name>
<dbReference type="EMBL" id="AWXA01000037">
    <property type="protein sequence ID" value="ERT59194.1"/>
    <property type="molecule type" value="Genomic_DNA"/>
</dbReference>
<keyword evidence="8" id="KW-0028">Amino-acid biosynthesis</keyword>
<dbReference type="GO" id="GO:0000105">
    <property type="term" value="P:L-histidine biosynthetic process"/>
    <property type="evidence" value="ECO:0007669"/>
    <property type="project" value="UniProtKB-UniRule"/>
</dbReference>
<comment type="cofactor">
    <cofactor evidence="8 13">
        <name>Zn(2+)</name>
        <dbReference type="ChEBI" id="CHEBI:29105"/>
    </cofactor>
    <text evidence="8 13">Binds 1 zinc ion per subunit.</text>
</comment>
<evidence type="ECO:0000256" key="14">
    <source>
        <dbReference type="RuleBase" id="RU004175"/>
    </source>
</evidence>
<dbReference type="PIRSF" id="PIRSF000099">
    <property type="entry name" value="Histidinol_dh"/>
    <property type="match status" value="1"/>
</dbReference>
<dbReference type="PANTHER" id="PTHR21256">
    <property type="entry name" value="HISTIDINOL DEHYDROGENASE HDH"/>
    <property type="match status" value="1"/>
</dbReference>
<dbReference type="GO" id="GO:0005829">
    <property type="term" value="C:cytosol"/>
    <property type="evidence" value="ECO:0007669"/>
    <property type="project" value="TreeGrafter"/>
</dbReference>
<evidence type="ECO:0000256" key="12">
    <source>
        <dbReference type="PIRSR" id="PIRSR000099-3"/>
    </source>
</evidence>
<feature type="binding site" evidence="8 12">
    <location>
        <position position="360"/>
    </location>
    <ligand>
        <name>substrate</name>
    </ligand>
</feature>
<evidence type="ECO:0000313" key="16">
    <source>
        <dbReference type="Proteomes" id="UP000017090"/>
    </source>
</evidence>
<comment type="caution">
    <text evidence="15">The sequence shown here is derived from an EMBL/GenBank/DDBJ whole genome shotgun (WGS) entry which is preliminary data.</text>
</comment>
<feature type="binding site" evidence="8 11">
    <location>
        <position position="128"/>
    </location>
    <ligand>
        <name>NAD(+)</name>
        <dbReference type="ChEBI" id="CHEBI:57540"/>
    </ligand>
</feature>
<feature type="binding site" evidence="8 11">
    <location>
        <position position="190"/>
    </location>
    <ligand>
        <name>NAD(+)</name>
        <dbReference type="ChEBI" id="CHEBI:57540"/>
    </ligand>
</feature>
<keyword evidence="5 8" id="KW-0862">Zinc</keyword>
<dbReference type="GO" id="GO:0051287">
    <property type="term" value="F:NAD binding"/>
    <property type="evidence" value="ECO:0007669"/>
    <property type="project" value="InterPro"/>
</dbReference>
<keyword evidence="6 8" id="KW-0560">Oxidoreductase</keyword>
<evidence type="ECO:0000256" key="8">
    <source>
        <dbReference type="HAMAP-Rule" id="MF_01024"/>
    </source>
</evidence>
<keyword evidence="16" id="KW-1185">Reference proteome</keyword>
<dbReference type="PATRIC" id="fig|1111454.3.peg.1319"/>
<dbReference type="PANTHER" id="PTHR21256:SF2">
    <property type="entry name" value="HISTIDINE BIOSYNTHESIS TRIFUNCTIONAL PROTEIN"/>
    <property type="match status" value="1"/>
</dbReference>
<evidence type="ECO:0000256" key="3">
    <source>
        <dbReference type="ARBA" id="ARBA00012965"/>
    </source>
</evidence>
<feature type="binding site" evidence="8 12">
    <location>
        <position position="327"/>
    </location>
    <ligand>
        <name>substrate</name>
    </ligand>
</feature>
<dbReference type="Gene3D" id="3.40.50.1980">
    <property type="entry name" value="Nitrogenase molybdenum iron protein domain"/>
    <property type="match status" value="2"/>
</dbReference>
<feature type="binding site" evidence="8 12">
    <location>
        <position position="414"/>
    </location>
    <ligand>
        <name>substrate</name>
    </ligand>
</feature>
<evidence type="ECO:0000256" key="11">
    <source>
        <dbReference type="PIRSR" id="PIRSR000099-2"/>
    </source>
</evidence>
<dbReference type="InterPro" id="IPR016161">
    <property type="entry name" value="Ald_DH/histidinol_DH"/>
</dbReference>
<accession>U7UJY6</accession>
<dbReference type="STRING" id="1111454.HMPREF1250_1396"/>
<feature type="active site" description="Proton acceptor" evidence="8 10">
    <location>
        <position position="326"/>
    </location>
</feature>
<dbReference type="FunFam" id="3.40.50.1980:FF:000026">
    <property type="entry name" value="Histidinol dehydrogenase"/>
    <property type="match status" value="1"/>
</dbReference>
<feature type="binding site" evidence="8 11">
    <location>
        <position position="213"/>
    </location>
    <ligand>
        <name>NAD(+)</name>
        <dbReference type="ChEBI" id="CHEBI:57540"/>
    </ligand>
</feature>
<sequence length="430" mass="45791">MEWIEVPEEGFSLQEIRRYTRRGQAGDDEIRGDVEAVLAAVRERGDAALKQFTERFDGVRLDRFLVSETEIAAAREQVGAGFLAVLEEGKRNIEAYHRRQVQESWVDTFRDGVRLGARYTPIQRVGVYVPGGTAAYPSTVLMDAVPAKVAGVPSIAIFTPPADDGSVNPYILAAASVAGVSEIYKVGGAQGIAAAAYGTETIAPVFKIVGPGNAYVAMAKRLVFGTVGIDMIAGPSEVGILADDTANPEWIAADLLAQAEHDSRAAVFLATPSRALAAAVEKAVAAQLETLPRRRIASAALACYGKIFITTTREAAVAVMNLIAPEHLEIVFADAETYVRDIVNAGAVFIGPYTPEPLGDYIAGPNHTLPTMGTAAFSSPLGVYDFVKRTSILQYDKDAFAAVAAAVMTFADVEGLQGHGAAVRRRMTNE</sequence>
<dbReference type="eggNOG" id="COG0141">
    <property type="taxonomic scope" value="Bacteria"/>
</dbReference>
<dbReference type="InterPro" id="IPR001692">
    <property type="entry name" value="Histidinol_DH_CS"/>
</dbReference>
<dbReference type="Pfam" id="PF00815">
    <property type="entry name" value="Histidinol_dh"/>
    <property type="match status" value="1"/>
</dbReference>
<feature type="binding site" evidence="8 12">
    <location>
        <position position="258"/>
    </location>
    <ligand>
        <name>substrate</name>
    </ligand>
</feature>
<feature type="binding site" evidence="8 13">
    <location>
        <position position="360"/>
    </location>
    <ligand>
        <name>Zn(2+)</name>
        <dbReference type="ChEBI" id="CHEBI:29105"/>
    </ligand>
</feature>
<dbReference type="InterPro" id="IPR012131">
    <property type="entry name" value="Hstdl_DH"/>
</dbReference>
<proteinExistence type="inferred from homology"/>
<gene>
    <name evidence="8 15" type="primary">hisD</name>
    <name evidence="15" type="ORF">HMPREF1250_1396</name>
</gene>
<dbReference type="AlphaFoldDB" id="U7UJY6"/>
<organism evidence="15 16">
    <name type="scientific">Megasphaera vaginalis</name>
    <name type="common">ex Srinivasan et al. 2021</name>
    <dbReference type="NCBI Taxonomy" id="1111454"/>
    <lineage>
        <taxon>Bacteria</taxon>
        <taxon>Bacillati</taxon>
        <taxon>Bacillota</taxon>
        <taxon>Negativicutes</taxon>
        <taxon>Veillonellales</taxon>
        <taxon>Veillonellaceae</taxon>
        <taxon>Megasphaera</taxon>
    </lineage>
</organism>
<dbReference type="OrthoDB" id="9805269at2"/>
<evidence type="ECO:0000256" key="2">
    <source>
        <dbReference type="ARBA" id="ARBA00010178"/>
    </source>
</evidence>
<dbReference type="PROSITE" id="PS00611">
    <property type="entry name" value="HISOL_DEHYDROGENASE"/>
    <property type="match status" value="1"/>
</dbReference>
<evidence type="ECO:0000256" key="10">
    <source>
        <dbReference type="PIRSR" id="PIRSR000099-1"/>
    </source>
</evidence>
<comment type="function">
    <text evidence="1 8">Catalyzes the sequential NAD-dependent oxidations of L-histidinol to L-histidinaldehyde and then to L-histidine.</text>
</comment>
<feature type="binding site" evidence="8 13">
    <location>
        <position position="261"/>
    </location>
    <ligand>
        <name>Zn(2+)</name>
        <dbReference type="ChEBI" id="CHEBI:29105"/>
    </ligand>
</feature>
<comment type="similarity">
    <text evidence="2 8 9 14">Belongs to the histidinol dehydrogenase family.</text>
</comment>
<protein>
    <recommendedName>
        <fullName evidence="3 8">Histidinol dehydrogenase</fullName>
        <shortName evidence="8">HDH</shortName>
        <ecNumber evidence="3 8">1.1.1.23</ecNumber>
    </recommendedName>
</protein>
<dbReference type="CDD" id="cd06572">
    <property type="entry name" value="Histidinol_dh"/>
    <property type="match status" value="1"/>
</dbReference>
<keyword evidence="8" id="KW-0368">Histidine biosynthesis</keyword>
<feature type="binding site" evidence="8 12">
    <location>
        <position position="236"/>
    </location>
    <ligand>
        <name>substrate</name>
    </ligand>
</feature>
<feature type="binding site" evidence="8 12">
    <location>
        <position position="261"/>
    </location>
    <ligand>
        <name>substrate</name>
    </ligand>
</feature>
<feature type="binding site" evidence="8 13">
    <location>
        <position position="258"/>
    </location>
    <ligand>
        <name>Zn(2+)</name>
        <dbReference type="ChEBI" id="CHEBI:29105"/>
    </ligand>
</feature>
<feature type="active site" description="Proton acceptor" evidence="8 10">
    <location>
        <position position="327"/>
    </location>
</feature>
<evidence type="ECO:0000256" key="9">
    <source>
        <dbReference type="PIRNR" id="PIRNR000099"/>
    </source>
</evidence>
<evidence type="ECO:0000256" key="13">
    <source>
        <dbReference type="PIRSR" id="PIRSR000099-4"/>
    </source>
</evidence>
<reference evidence="15 16" key="1">
    <citation type="submission" date="2013-09" db="EMBL/GenBank/DDBJ databases">
        <authorList>
            <person name="Durkin A.S."/>
            <person name="Haft D.R."/>
            <person name="McCorrison J."/>
            <person name="Torralba M."/>
            <person name="Gillis M."/>
            <person name="Haft D.H."/>
            <person name="Methe B."/>
            <person name="Sutton G."/>
            <person name="Nelson K.E."/>
        </authorList>
    </citation>
    <scope>NUCLEOTIDE SEQUENCE [LARGE SCALE GENOMIC DNA]</scope>
    <source>
        <strain evidence="15 16">BV3C16-1</strain>
    </source>
</reference>
<evidence type="ECO:0000256" key="4">
    <source>
        <dbReference type="ARBA" id="ARBA00022723"/>
    </source>
</evidence>
<evidence type="ECO:0000256" key="1">
    <source>
        <dbReference type="ARBA" id="ARBA00003850"/>
    </source>
</evidence>
<dbReference type="HAMAP" id="MF_01024">
    <property type="entry name" value="HisD"/>
    <property type="match status" value="1"/>
</dbReference>
<keyword evidence="4 8" id="KW-0479">Metal-binding</keyword>